<gene>
    <name evidence="12" type="ORF">NDN08_006475</name>
</gene>
<keyword evidence="7" id="KW-0132">Cell division</keyword>
<comment type="subcellular location">
    <subcellularLocation>
        <location evidence="1">Chromosome</location>
    </subcellularLocation>
    <subcellularLocation>
        <location evidence="2">Cytoplasm</location>
    </subcellularLocation>
</comment>
<feature type="region of interest" description="Disordered" evidence="11">
    <location>
        <begin position="407"/>
        <end position="428"/>
    </location>
</feature>
<keyword evidence="9" id="KW-0226">DNA condensation</keyword>
<keyword evidence="8" id="KW-0498">Mitosis</keyword>
<evidence type="ECO:0000256" key="11">
    <source>
        <dbReference type="SAM" id="MobiDB-lite"/>
    </source>
</evidence>
<dbReference type="AlphaFoldDB" id="A0AAV8ULF5"/>
<reference evidence="12 13" key="1">
    <citation type="journal article" date="2023" name="Nat. Commun.">
        <title>Origin of minicircular mitochondrial genomes in red algae.</title>
        <authorList>
            <person name="Lee Y."/>
            <person name="Cho C.H."/>
            <person name="Lee Y.M."/>
            <person name="Park S.I."/>
            <person name="Yang J.H."/>
            <person name="West J.A."/>
            <person name="Bhattacharya D."/>
            <person name="Yoon H.S."/>
        </authorList>
    </citation>
    <scope>NUCLEOTIDE SEQUENCE [LARGE SCALE GENOMIC DNA]</scope>
    <source>
        <strain evidence="12 13">CCMP1338</strain>
        <tissue evidence="12">Whole cell</tissue>
    </source>
</reference>
<dbReference type="PANTHER" id="PTHR13108:SF9">
    <property type="entry name" value="CONDENSIN COMPLEX SUBUNIT 2"/>
    <property type="match status" value="1"/>
</dbReference>
<dbReference type="GO" id="GO:0005737">
    <property type="term" value="C:cytoplasm"/>
    <property type="evidence" value="ECO:0007669"/>
    <property type="project" value="UniProtKB-SubCell"/>
</dbReference>
<dbReference type="EMBL" id="JAMWBK010000009">
    <property type="protein sequence ID" value="KAJ8902067.1"/>
    <property type="molecule type" value="Genomic_DNA"/>
</dbReference>
<evidence type="ECO:0000256" key="7">
    <source>
        <dbReference type="ARBA" id="ARBA00022618"/>
    </source>
</evidence>
<evidence type="ECO:0000256" key="10">
    <source>
        <dbReference type="ARBA" id="ARBA00023306"/>
    </source>
</evidence>
<feature type="compositionally biased region" description="Basic and acidic residues" evidence="11">
    <location>
        <begin position="163"/>
        <end position="176"/>
    </location>
</feature>
<keyword evidence="10" id="KW-0131">Cell cycle</keyword>
<feature type="region of interest" description="Disordered" evidence="11">
    <location>
        <begin position="1"/>
        <end position="67"/>
    </location>
</feature>
<evidence type="ECO:0000256" key="4">
    <source>
        <dbReference type="ARBA" id="ARBA00016065"/>
    </source>
</evidence>
<accession>A0AAV8ULF5</accession>
<dbReference type="PIRSF" id="PIRSF017126">
    <property type="entry name" value="Condensin_H"/>
    <property type="match status" value="1"/>
</dbReference>
<sequence length="659" mass="73309">MAQVLNPVSPGRVRMSLAGRSERNLPLNDDHAEREKNRERRRSSIHGRVSLGQGRRDLSGQESQKLSNESLSALYSSTVKMLQDNKINAKNSWTLNLLDHIDDIVQINDEKMKASGIKTNFQMAGCTLDAGARIYSHRVDSVHNNVFRVRGGLLLGRDDDEAEKQADERKDGEGKKTTRSAVVGSTLETNIANITTTKVDIDYGVDPLFQKMSAAFDEGGARGMLLNTLSIGAGCEIIFDSNTIYDDAMAVRSDSIVNSEKFYDLGDVADMLIKDLEDDHKFVEGLCPVFTSYRESRLKGIALDPVNYEDSVVDNVDLGFEYGEGEFDTAMDAEMDPEVLLKEKMLIASLREDAELSGELVAQKEDGEPEIETAQVEESAVPADSLLFSIDNFRGWAGPSHWRFRGGLGPAPDAKSKHAQKEKRPRGKTAKLLDFESEVVDVDFAAEFKPMKNGGELSEGVLQKMKEKKNTLPDDLHYTTLNLTKLYTRPEISIIARKKDRLADTNDVDVGIDGVYDYYNDCDNENFCPAVNGVDDGDAREDNPYGDTQLNLVDEPEMVSKVDIKYATVAKKLDVRILKNSIWDDLCDSEEVTEKNVQEEGVQRSLQEVVQDLPRHVPKTEMPDVSISYVFICLLHLANEKNLKVTGSEDLSDLTIAAE</sequence>
<dbReference type="GO" id="GO:0051301">
    <property type="term" value="P:cell division"/>
    <property type="evidence" value="ECO:0007669"/>
    <property type="project" value="UniProtKB-KW"/>
</dbReference>
<dbReference type="InterPro" id="IPR022816">
    <property type="entry name" value="Condensin_barren_su2"/>
</dbReference>
<keyword evidence="13" id="KW-1185">Reference proteome</keyword>
<keyword evidence="5" id="KW-0158">Chromosome</keyword>
<comment type="caution">
    <text evidence="12">The sequence shown here is derived from an EMBL/GenBank/DDBJ whole genome shotgun (WGS) entry which is preliminary data.</text>
</comment>
<evidence type="ECO:0000256" key="2">
    <source>
        <dbReference type="ARBA" id="ARBA00004496"/>
    </source>
</evidence>
<evidence type="ECO:0000256" key="6">
    <source>
        <dbReference type="ARBA" id="ARBA00022490"/>
    </source>
</evidence>
<evidence type="ECO:0000256" key="3">
    <source>
        <dbReference type="ARBA" id="ARBA00009471"/>
    </source>
</evidence>
<feature type="compositionally biased region" description="Basic and acidic residues" evidence="11">
    <location>
        <begin position="20"/>
        <end position="38"/>
    </location>
</feature>
<comment type="similarity">
    <text evidence="3">Belongs to the CND2 (condensin subunit 2) family.</text>
</comment>
<evidence type="ECO:0000256" key="5">
    <source>
        <dbReference type="ARBA" id="ARBA00022454"/>
    </source>
</evidence>
<dbReference type="GO" id="GO:0000796">
    <property type="term" value="C:condensin complex"/>
    <property type="evidence" value="ECO:0007669"/>
    <property type="project" value="InterPro"/>
</dbReference>
<protein>
    <recommendedName>
        <fullName evidence="4">Condensin complex subunit 2</fullName>
    </recommendedName>
</protein>
<evidence type="ECO:0000256" key="8">
    <source>
        <dbReference type="ARBA" id="ARBA00022776"/>
    </source>
</evidence>
<evidence type="ECO:0000256" key="1">
    <source>
        <dbReference type="ARBA" id="ARBA00004286"/>
    </source>
</evidence>
<feature type="compositionally biased region" description="Basic residues" evidence="11">
    <location>
        <begin position="417"/>
        <end position="428"/>
    </location>
</feature>
<evidence type="ECO:0000256" key="9">
    <source>
        <dbReference type="ARBA" id="ARBA00023067"/>
    </source>
</evidence>
<organism evidence="12 13">
    <name type="scientific">Rhodosorus marinus</name>
    <dbReference type="NCBI Taxonomy" id="101924"/>
    <lineage>
        <taxon>Eukaryota</taxon>
        <taxon>Rhodophyta</taxon>
        <taxon>Stylonematophyceae</taxon>
        <taxon>Stylonematales</taxon>
        <taxon>Stylonemataceae</taxon>
        <taxon>Rhodosorus</taxon>
    </lineage>
</organism>
<dbReference type="Pfam" id="PF05786">
    <property type="entry name" value="Cnd2"/>
    <property type="match status" value="2"/>
</dbReference>
<dbReference type="GO" id="GO:0007076">
    <property type="term" value="P:mitotic chromosome condensation"/>
    <property type="evidence" value="ECO:0007669"/>
    <property type="project" value="InterPro"/>
</dbReference>
<dbReference type="Proteomes" id="UP001157974">
    <property type="component" value="Unassembled WGS sequence"/>
</dbReference>
<dbReference type="PANTHER" id="PTHR13108">
    <property type="entry name" value="CONDENSIN COMPLEX SUBUNIT 2"/>
    <property type="match status" value="1"/>
</dbReference>
<name>A0AAV8ULF5_9RHOD</name>
<proteinExistence type="inferred from homology"/>
<evidence type="ECO:0000313" key="12">
    <source>
        <dbReference type="EMBL" id="KAJ8902067.1"/>
    </source>
</evidence>
<evidence type="ECO:0000313" key="13">
    <source>
        <dbReference type="Proteomes" id="UP001157974"/>
    </source>
</evidence>
<keyword evidence="6" id="KW-0963">Cytoplasm</keyword>
<feature type="region of interest" description="Disordered" evidence="11">
    <location>
        <begin position="160"/>
        <end position="179"/>
    </location>
</feature>
<dbReference type="GO" id="GO:0003682">
    <property type="term" value="F:chromatin binding"/>
    <property type="evidence" value="ECO:0007669"/>
    <property type="project" value="TreeGrafter"/>
</dbReference>